<dbReference type="Pfam" id="PF04993">
    <property type="entry name" value="TfoX_N"/>
    <property type="match status" value="1"/>
</dbReference>
<evidence type="ECO:0000313" key="3">
    <source>
        <dbReference type="Proteomes" id="UP000242687"/>
    </source>
</evidence>
<name>A0A2H9VV65_9SPHI</name>
<dbReference type="Gene3D" id="3.30.1460.30">
    <property type="entry name" value="YgaC/TfoX-N like chaperone"/>
    <property type="match status" value="1"/>
</dbReference>
<gene>
    <name evidence="2" type="ORF">CLV57_1729</name>
</gene>
<dbReference type="OrthoDB" id="214902at2"/>
<organism evidence="2 3">
    <name type="scientific">Mucilaginibacter auburnensis</name>
    <dbReference type="NCBI Taxonomy" id="1457233"/>
    <lineage>
        <taxon>Bacteria</taxon>
        <taxon>Pseudomonadati</taxon>
        <taxon>Bacteroidota</taxon>
        <taxon>Sphingobacteriia</taxon>
        <taxon>Sphingobacteriales</taxon>
        <taxon>Sphingobacteriaceae</taxon>
        <taxon>Mucilaginibacter</taxon>
    </lineage>
</organism>
<dbReference type="SUPFAM" id="SSF159894">
    <property type="entry name" value="YgaC/TfoX-N like"/>
    <property type="match status" value="1"/>
</dbReference>
<evidence type="ECO:0000259" key="1">
    <source>
        <dbReference type="Pfam" id="PF04993"/>
    </source>
</evidence>
<accession>A0A2H9VV65</accession>
<protein>
    <submittedName>
        <fullName evidence="2">TfoX-like protein</fullName>
    </submittedName>
</protein>
<dbReference type="RefSeq" id="WP_100340893.1">
    <property type="nucleotide sequence ID" value="NZ_PGFJ01000001.1"/>
</dbReference>
<sequence length="119" mass="13444">MALNEALANRIREALFNKGITNVEEKKMFSGMCFMVDGKMCVCASDDEMLCRVGPMYLEALEIHGIRGMIRNGKPLKDYIYVSPELLNDDKTFNYWIDTSLAFNKFAKATKSKKTKAGS</sequence>
<dbReference type="EMBL" id="PGFJ01000001">
    <property type="protein sequence ID" value="PJJ84708.1"/>
    <property type="molecule type" value="Genomic_DNA"/>
</dbReference>
<reference evidence="2 3" key="1">
    <citation type="submission" date="2017-11" db="EMBL/GenBank/DDBJ databases">
        <title>Genomic Encyclopedia of Archaeal and Bacterial Type Strains, Phase II (KMG-II): From Individual Species to Whole Genera.</title>
        <authorList>
            <person name="Goeker M."/>
        </authorList>
    </citation>
    <scope>NUCLEOTIDE SEQUENCE [LARGE SCALE GENOMIC DNA]</scope>
    <source>
        <strain evidence="2 3">DSM 28175</strain>
    </source>
</reference>
<dbReference type="Proteomes" id="UP000242687">
    <property type="component" value="Unassembled WGS sequence"/>
</dbReference>
<evidence type="ECO:0000313" key="2">
    <source>
        <dbReference type="EMBL" id="PJJ84708.1"/>
    </source>
</evidence>
<comment type="caution">
    <text evidence="2">The sequence shown here is derived from an EMBL/GenBank/DDBJ whole genome shotgun (WGS) entry which is preliminary data.</text>
</comment>
<dbReference type="InterPro" id="IPR007076">
    <property type="entry name" value="TfoX_N"/>
</dbReference>
<keyword evidence="3" id="KW-1185">Reference proteome</keyword>
<proteinExistence type="predicted"/>
<dbReference type="AlphaFoldDB" id="A0A2H9VV65"/>
<feature type="domain" description="TfoX N-terminal" evidence="1">
    <location>
        <begin position="19"/>
        <end position="103"/>
    </location>
</feature>